<gene>
    <name evidence="1" type="ORF">XBO1_140001</name>
</gene>
<name>A0A077NRT1_XENBV</name>
<sequence length="38" mass="4606">MWGIVTIVLLNLQHKYNQINSFFTKIKKLSFIDNYVLY</sequence>
<proteinExistence type="predicted"/>
<dbReference type="HOGENOM" id="CLU_3334996_0_0_6"/>
<dbReference type="Proteomes" id="UP000028483">
    <property type="component" value="Unassembled WGS sequence"/>
</dbReference>
<dbReference type="AlphaFoldDB" id="A0A077NRT1"/>
<protein>
    <submittedName>
        <fullName evidence="1">Uncharacterized protein</fullName>
    </submittedName>
</protein>
<dbReference type="EMBL" id="CBSX010000046">
    <property type="protein sequence ID" value="CDH04812.1"/>
    <property type="molecule type" value="Genomic_DNA"/>
</dbReference>
<reference evidence="1" key="1">
    <citation type="submission" date="2013-07" db="EMBL/GenBank/DDBJ databases">
        <title>Sub-species coevolution in mutualistic symbiosis.</title>
        <authorList>
            <person name="Murfin K."/>
            <person name="Klassen J."/>
            <person name="Lee M."/>
            <person name="Forst S."/>
            <person name="Stock P."/>
            <person name="Goodrich-Blair H."/>
        </authorList>
    </citation>
    <scope>NUCLEOTIDE SEQUENCE [LARGE SCALE GENOMIC DNA]</scope>
    <source>
        <strain evidence="1">Oregonense</strain>
    </source>
</reference>
<comment type="caution">
    <text evidence="1">The sequence shown here is derived from an EMBL/GenBank/DDBJ whole genome shotgun (WGS) entry which is preliminary data.</text>
</comment>
<accession>A0A077NRT1</accession>
<evidence type="ECO:0000313" key="1">
    <source>
        <dbReference type="EMBL" id="CDH04812.1"/>
    </source>
</evidence>
<organism evidence="1 2">
    <name type="scientific">Xenorhabdus bovienii str. oregonense</name>
    <dbReference type="NCBI Taxonomy" id="1398202"/>
    <lineage>
        <taxon>Bacteria</taxon>
        <taxon>Pseudomonadati</taxon>
        <taxon>Pseudomonadota</taxon>
        <taxon>Gammaproteobacteria</taxon>
        <taxon>Enterobacterales</taxon>
        <taxon>Morganellaceae</taxon>
        <taxon>Xenorhabdus</taxon>
    </lineage>
</organism>
<evidence type="ECO:0000313" key="2">
    <source>
        <dbReference type="Proteomes" id="UP000028483"/>
    </source>
</evidence>